<dbReference type="EMBL" id="MN739903">
    <property type="protein sequence ID" value="QHT76827.1"/>
    <property type="molecule type" value="Genomic_DNA"/>
</dbReference>
<evidence type="ECO:0000313" key="1">
    <source>
        <dbReference type="EMBL" id="QHT76827.1"/>
    </source>
</evidence>
<reference evidence="1" key="1">
    <citation type="journal article" date="2020" name="Nature">
        <title>Giant virus diversity and host interactions through global metagenomics.</title>
        <authorList>
            <person name="Schulz F."/>
            <person name="Roux S."/>
            <person name="Paez-Espino D."/>
            <person name="Jungbluth S."/>
            <person name="Walsh D.A."/>
            <person name="Denef V.J."/>
            <person name="McMahon K.D."/>
            <person name="Konstantinidis K.T."/>
            <person name="Eloe-Fadrosh E.A."/>
            <person name="Kyrpides N.C."/>
            <person name="Woyke T."/>
        </authorList>
    </citation>
    <scope>NUCLEOTIDE SEQUENCE</scope>
    <source>
        <strain evidence="1">GVMAG-M-3300023179-82</strain>
    </source>
</reference>
<name>A0A6C0H8U9_9ZZZZ</name>
<accession>A0A6C0H8U9</accession>
<protein>
    <submittedName>
        <fullName evidence="1">Uncharacterized protein</fullName>
    </submittedName>
</protein>
<dbReference type="AlphaFoldDB" id="A0A6C0H8U9"/>
<proteinExistence type="predicted"/>
<sequence>MNKRIINEYSSYKKYMNNSSIESINYIPPIQIKEEYILNLYNIKNIEDIENIFLENDIINIYNLERLLNCWIIYNLSTLKKDISPLIYILTKYNEVYKFTKYLTQNEIKSFVKKWIHNKNINNFEFNLIKDYYIYFQLEL</sequence>
<organism evidence="1">
    <name type="scientific">viral metagenome</name>
    <dbReference type="NCBI Taxonomy" id="1070528"/>
    <lineage>
        <taxon>unclassified sequences</taxon>
        <taxon>metagenomes</taxon>
        <taxon>organismal metagenomes</taxon>
    </lineage>
</organism>